<accession>A0A8H3QIH1</accession>
<reference evidence="1" key="1">
    <citation type="submission" date="2019-10" db="EMBL/GenBank/DDBJ databases">
        <title>Conservation and host-specific expression of non-tandemly repeated heterogenous ribosome RNA gene in arbuscular mycorrhizal fungi.</title>
        <authorList>
            <person name="Maeda T."/>
            <person name="Kobayashi Y."/>
            <person name="Nakagawa T."/>
            <person name="Ezawa T."/>
            <person name="Yamaguchi K."/>
            <person name="Bino T."/>
            <person name="Nishimoto Y."/>
            <person name="Shigenobu S."/>
            <person name="Kawaguchi M."/>
        </authorList>
    </citation>
    <scope>NUCLEOTIDE SEQUENCE</scope>
    <source>
        <strain evidence="1">HR1</strain>
    </source>
</reference>
<gene>
    <name evidence="1" type="ORF">RCL2_000821800</name>
</gene>
<proteinExistence type="predicted"/>
<dbReference type="EMBL" id="BLAL01000053">
    <property type="protein sequence ID" value="GES80958.1"/>
    <property type="molecule type" value="Genomic_DNA"/>
</dbReference>
<dbReference type="AlphaFoldDB" id="A0A8H3QIH1"/>
<name>A0A8H3QIH1_9GLOM</name>
<dbReference type="Proteomes" id="UP000615446">
    <property type="component" value="Unassembled WGS sequence"/>
</dbReference>
<evidence type="ECO:0000313" key="1">
    <source>
        <dbReference type="EMBL" id="GES80958.1"/>
    </source>
</evidence>
<comment type="caution">
    <text evidence="1">The sequence shown here is derived from an EMBL/GenBank/DDBJ whole genome shotgun (WGS) entry which is preliminary data.</text>
</comment>
<protein>
    <submittedName>
        <fullName evidence="1">Uncharacterized protein</fullName>
    </submittedName>
</protein>
<evidence type="ECO:0000313" key="2">
    <source>
        <dbReference type="Proteomes" id="UP000615446"/>
    </source>
</evidence>
<organism evidence="1 2">
    <name type="scientific">Rhizophagus clarus</name>
    <dbReference type="NCBI Taxonomy" id="94130"/>
    <lineage>
        <taxon>Eukaryota</taxon>
        <taxon>Fungi</taxon>
        <taxon>Fungi incertae sedis</taxon>
        <taxon>Mucoromycota</taxon>
        <taxon>Glomeromycotina</taxon>
        <taxon>Glomeromycetes</taxon>
        <taxon>Glomerales</taxon>
        <taxon>Glomeraceae</taxon>
        <taxon>Rhizophagus</taxon>
    </lineage>
</organism>
<sequence length="307" mass="35471">MTKIDDETQAESCILDNKKMKMIIEKFKYCTEMKTNIATRHVEEVKKLYEIFRNFLKDSLDFNIRLKKYSRSVLFGTECLNDNSCTDNENLALLKDLLEESKKNHGLAKELGKRLFDGERNGGFMGELDEFKSKTFGDKSIMNELIKTQNSLQVHIQDIKNKIDLDEKTLELNEESTLNTLSLGVRLKVAAFLDNGTGKNVHKDAVKKEGKKAFINQLSNKKNELIIMNLFNEDLKSIISRIDDIKTFWKGQVKIIECLIENLEKSIGVEKIQRRQIARVLEERWKNMESECKGYSKAVNNILTTTN</sequence>